<reference evidence="10 11" key="1">
    <citation type="submission" date="2019-07" db="EMBL/GenBank/DDBJ databases">
        <authorList>
            <person name="Kim J."/>
        </authorList>
    </citation>
    <scope>NUCLEOTIDE SEQUENCE [LARGE SCALE GENOMIC DNA]</scope>
    <source>
        <strain evidence="10 11">JC52</strain>
    </source>
</reference>
<evidence type="ECO:0000259" key="8">
    <source>
        <dbReference type="Pfam" id="PF05504"/>
    </source>
</evidence>
<evidence type="ECO:0000313" key="11">
    <source>
        <dbReference type="Proteomes" id="UP000317036"/>
    </source>
</evidence>
<dbReference type="InterPro" id="IPR008844">
    <property type="entry name" value="Spore_GerAC-like"/>
</dbReference>
<dbReference type="OrthoDB" id="2380468at2"/>
<evidence type="ECO:0000256" key="3">
    <source>
        <dbReference type="ARBA" id="ARBA00022544"/>
    </source>
</evidence>
<evidence type="ECO:0000259" key="9">
    <source>
        <dbReference type="Pfam" id="PF25198"/>
    </source>
</evidence>
<evidence type="ECO:0000256" key="5">
    <source>
        <dbReference type="ARBA" id="ARBA00023136"/>
    </source>
</evidence>
<name>A0A559JGI8_9BACL</name>
<dbReference type="InterPro" id="IPR057336">
    <property type="entry name" value="GerAC_N"/>
</dbReference>
<dbReference type="InterPro" id="IPR046953">
    <property type="entry name" value="Spore_GerAC-like_C"/>
</dbReference>
<feature type="domain" description="Spore germination protein N-terminal" evidence="9">
    <location>
        <begin position="22"/>
        <end position="197"/>
    </location>
</feature>
<comment type="caution">
    <text evidence="10">The sequence shown here is derived from an EMBL/GenBank/DDBJ whole genome shotgun (WGS) entry which is preliminary data.</text>
</comment>
<dbReference type="RefSeq" id="WP_144855040.1">
    <property type="nucleotide sequence ID" value="NZ_VNJI01000086.1"/>
</dbReference>
<proteinExistence type="inferred from homology"/>
<evidence type="ECO:0000256" key="1">
    <source>
        <dbReference type="ARBA" id="ARBA00004635"/>
    </source>
</evidence>
<organism evidence="10 11">
    <name type="scientific">Paenibacillus cremeus</name>
    <dbReference type="NCBI Taxonomy" id="2163881"/>
    <lineage>
        <taxon>Bacteria</taxon>
        <taxon>Bacillati</taxon>
        <taxon>Bacillota</taxon>
        <taxon>Bacilli</taxon>
        <taxon>Bacillales</taxon>
        <taxon>Paenibacillaceae</taxon>
        <taxon>Paenibacillus</taxon>
    </lineage>
</organism>
<evidence type="ECO:0000256" key="2">
    <source>
        <dbReference type="ARBA" id="ARBA00007886"/>
    </source>
</evidence>
<keyword evidence="3" id="KW-0309">Germination</keyword>
<feature type="domain" description="Spore germination GerAC-like C-terminal" evidence="8">
    <location>
        <begin position="216"/>
        <end position="348"/>
    </location>
</feature>
<dbReference type="PROSITE" id="PS51257">
    <property type="entry name" value="PROKAR_LIPOPROTEIN"/>
    <property type="match status" value="1"/>
</dbReference>
<keyword evidence="5" id="KW-0472">Membrane</keyword>
<dbReference type="InterPro" id="IPR038501">
    <property type="entry name" value="Spore_GerAC_C_sf"/>
</dbReference>
<dbReference type="Pfam" id="PF05504">
    <property type="entry name" value="Spore_GerAC"/>
    <property type="match status" value="1"/>
</dbReference>
<keyword evidence="4" id="KW-0732">Signal</keyword>
<comment type="similarity">
    <text evidence="2">Belongs to the GerABKC lipoprotein family.</text>
</comment>
<dbReference type="NCBIfam" id="TIGR02887">
    <property type="entry name" value="spore_ger_x_C"/>
    <property type="match status" value="1"/>
</dbReference>
<dbReference type="GO" id="GO:0016020">
    <property type="term" value="C:membrane"/>
    <property type="evidence" value="ECO:0007669"/>
    <property type="project" value="UniProtKB-SubCell"/>
</dbReference>
<dbReference type="EMBL" id="VNJI01000086">
    <property type="protein sequence ID" value="TVX98992.1"/>
    <property type="molecule type" value="Genomic_DNA"/>
</dbReference>
<keyword evidence="7" id="KW-0449">Lipoprotein</keyword>
<evidence type="ECO:0000256" key="7">
    <source>
        <dbReference type="ARBA" id="ARBA00023288"/>
    </source>
</evidence>
<evidence type="ECO:0000256" key="4">
    <source>
        <dbReference type="ARBA" id="ARBA00022729"/>
    </source>
</evidence>
<sequence>MSFGRLFVLLLSCSLLLTGCWDRRELQDTVFVVALGVDYKDGQYIVSSQLIDFNNVAKHGTGEKVAESTWIGTASGSNPFSAFQKLNEITSQQQLYLGQATALILTSRAIEQNVEDILEALYRYRELRYNVWLYGTEEPLIPLFGSDALIGLSPELTVIHNPKPASAKIARTRPVSVRQFLKAYRDPGETAFIPSLSMHTMWKTKDKTIPVAYIDGLYAFYQKKYKKKFLLSQAEGIRWMGKPSEEIFLEVNKEQQFQAAFMVRSIQQSVKWNYENGMLQYNMDLRIKASMEMANGRFTKEELTAAVDKTIRKEIMDTFQLGQQSNTDLLNLGEKMYKYDLPQWREIYRSPEVKPALKLNIHLFLEHSGTYKADSNKQQAPE</sequence>
<comment type="subcellular location">
    <subcellularLocation>
        <location evidence="1">Membrane</location>
        <topology evidence="1">Lipid-anchor</topology>
    </subcellularLocation>
</comment>
<dbReference type="PANTHER" id="PTHR35789">
    <property type="entry name" value="SPORE GERMINATION PROTEIN B3"/>
    <property type="match status" value="1"/>
</dbReference>
<dbReference type="AlphaFoldDB" id="A0A559JGI8"/>
<dbReference type="Gene3D" id="3.30.300.210">
    <property type="entry name" value="Nutrient germinant receptor protein C, domain 3"/>
    <property type="match status" value="1"/>
</dbReference>
<accession>A0A559JGI8</accession>
<keyword evidence="6" id="KW-0564">Palmitate</keyword>
<evidence type="ECO:0000256" key="6">
    <source>
        <dbReference type="ARBA" id="ARBA00023139"/>
    </source>
</evidence>
<dbReference type="PANTHER" id="PTHR35789:SF1">
    <property type="entry name" value="SPORE GERMINATION PROTEIN B3"/>
    <property type="match status" value="1"/>
</dbReference>
<evidence type="ECO:0000313" key="10">
    <source>
        <dbReference type="EMBL" id="TVX98992.1"/>
    </source>
</evidence>
<dbReference type="Proteomes" id="UP000317036">
    <property type="component" value="Unassembled WGS sequence"/>
</dbReference>
<dbReference type="Pfam" id="PF25198">
    <property type="entry name" value="Spore_GerAC_N"/>
    <property type="match status" value="1"/>
</dbReference>
<gene>
    <name evidence="10" type="ORF">FPZ49_34225</name>
</gene>
<protein>
    <submittedName>
        <fullName evidence="10">Ger(X)C family spore germination protein</fullName>
    </submittedName>
</protein>
<keyword evidence="11" id="KW-1185">Reference proteome</keyword>
<dbReference type="GO" id="GO:0009847">
    <property type="term" value="P:spore germination"/>
    <property type="evidence" value="ECO:0007669"/>
    <property type="project" value="InterPro"/>
</dbReference>